<feature type="transmembrane region" description="Helical" evidence="2">
    <location>
        <begin position="340"/>
        <end position="360"/>
    </location>
</feature>
<feature type="region of interest" description="Disordered" evidence="1">
    <location>
        <begin position="22"/>
        <end position="53"/>
    </location>
</feature>
<feature type="transmembrane region" description="Helical" evidence="2">
    <location>
        <begin position="210"/>
        <end position="228"/>
    </location>
</feature>
<dbReference type="Proteomes" id="UP001500984">
    <property type="component" value="Unassembled WGS sequence"/>
</dbReference>
<dbReference type="EMBL" id="BAAAPZ010000004">
    <property type="protein sequence ID" value="GAA2094773.1"/>
    <property type="molecule type" value="Genomic_DNA"/>
</dbReference>
<evidence type="ECO:0008006" key="5">
    <source>
        <dbReference type="Google" id="ProtNLM"/>
    </source>
</evidence>
<accession>A0ABP5I9A8</accession>
<feature type="transmembrane region" description="Helical" evidence="2">
    <location>
        <begin position="469"/>
        <end position="492"/>
    </location>
</feature>
<organism evidence="3 4">
    <name type="scientific">Brevibacterium salitolerans</name>
    <dbReference type="NCBI Taxonomy" id="1403566"/>
    <lineage>
        <taxon>Bacteria</taxon>
        <taxon>Bacillati</taxon>
        <taxon>Actinomycetota</taxon>
        <taxon>Actinomycetes</taxon>
        <taxon>Micrococcales</taxon>
        <taxon>Brevibacteriaceae</taxon>
        <taxon>Brevibacterium</taxon>
    </lineage>
</organism>
<gene>
    <name evidence="3" type="ORF">GCM10009823_13960</name>
</gene>
<feature type="transmembrane region" description="Helical" evidence="2">
    <location>
        <begin position="252"/>
        <end position="278"/>
    </location>
</feature>
<name>A0ABP5I9A8_9MICO</name>
<proteinExistence type="predicted"/>
<keyword evidence="2" id="KW-0472">Membrane</keyword>
<keyword evidence="2" id="KW-0812">Transmembrane</keyword>
<feature type="transmembrane region" description="Helical" evidence="2">
    <location>
        <begin position="177"/>
        <end position="198"/>
    </location>
</feature>
<feature type="transmembrane region" description="Helical" evidence="2">
    <location>
        <begin position="86"/>
        <end position="109"/>
    </location>
</feature>
<evidence type="ECO:0000256" key="2">
    <source>
        <dbReference type="SAM" id="Phobius"/>
    </source>
</evidence>
<comment type="caution">
    <text evidence="3">The sequence shown here is derived from an EMBL/GenBank/DDBJ whole genome shotgun (WGS) entry which is preliminary data.</text>
</comment>
<feature type="transmembrane region" description="Helical" evidence="2">
    <location>
        <begin position="433"/>
        <end position="457"/>
    </location>
</feature>
<keyword evidence="2" id="KW-1133">Transmembrane helix</keyword>
<protein>
    <recommendedName>
        <fullName evidence="5">DUF2029 domain-containing protein</fullName>
    </recommendedName>
</protein>
<keyword evidence="4" id="KW-1185">Reference proteome</keyword>
<sequence>MLLPVWERGCVRPFLYADCMTTSPQGSASPQGPGGLQTETERTASAPSDPPGSVRVLNRSAPARLAAPLLGTVGAQRFARPDARSLASASWALLGVLGLSVLVGLLLQAPCMSGGYELPRASFRMCSSPVALSLLGEAAPQAPGAISSGLPGFSLLTYWFTVAVSGALGAAPAEGMAILLVLNSAAFAAMGAGMLVLVRRLGLPGHGASWAAVGFLSPVIVFSIGQSLEPVGVAAAVWACVLLLGSRSTGSLVGAGALLALAAAAGPLGLVVLLAVLLGTSRDRGQAALVLAGFALLTGLILLADGRLPGRLSLWFADAIDRGSLASIALAQDWSDATTLTTGLLVVWGLGLVALASLAISRSMHRPVHTALTAPEAASGPREEAASGAFRGEGARSAAAGDPEDQPSSNLPDRTALRAMEAADERAHMRRTALTLTAMLGFSVIVAPGSSTSLSLWLVPFAALMVPYLWVHAVWFFAELGFALASHLADAAAVDASTGLADTWMSLFTLLRFLSLALVTAFALDELFRRSG</sequence>
<evidence type="ECO:0000313" key="3">
    <source>
        <dbReference type="EMBL" id="GAA2094773.1"/>
    </source>
</evidence>
<evidence type="ECO:0000313" key="4">
    <source>
        <dbReference type="Proteomes" id="UP001500984"/>
    </source>
</evidence>
<feature type="region of interest" description="Disordered" evidence="1">
    <location>
        <begin position="372"/>
        <end position="414"/>
    </location>
</feature>
<feature type="transmembrane region" description="Helical" evidence="2">
    <location>
        <begin position="152"/>
        <end position="171"/>
    </location>
</feature>
<reference evidence="4" key="1">
    <citation type="journal article" date="2019" name="Int. J. Syst. Evol. Microbiol.">
        <title>The Global Catalogue of Microorganisms (GCM) 10K type strain sequencing project: providing services to taxonomists for standard genome sequencing and annotation.</title>
        <authorList>
            <consortium name="The Broad Institute Genomics Platform"/>
            <consortium name="The Broad Institute Genome Sequencing Center for Infectious Disease"/>
            <person name="Wu L."/>
            <person name="Ma J."/>
        </authorList>
    </citation>
    <scope>NUCLEOTIDE SEQUENCE [LARGE SCALE GENOMIC DNA]</scope>
    <source>
        <strain evidence="4">JCM 15900</strain>
    </source>
</reference>
<feature type="transmembrane region" description="Helical" evidence="2">
    <location>
        <begin position="285"/>
        <end position="304"/>
    </location>
</feature>
<feature type="transmembrane region" description="Helical" evidence="2">
    <location>
        <begin position="504"/>
        <end position="524"/>
    </location>
</feature>
<evidence type="ECO:0000256" key="1">
    <source>
        <dbReference type="SAM" id="MobiDB-lite"/>
    </source>
</evidence>